<keyword evidence="1" id="KW-0732">Signal</keyword>
<name>A0A6M8SNR5_9NEIS</name>
<dbReference type="Pfam" id="PF07759">
    <property type="entry name" value="DUF1615"/>
    <property type="match status" value="1"/>
</dbReference>
<keyword evidence="3" id="KW-1185">Reference proteome</keyword>
<gene>
    <name evidence="2" type="ORF">HQN60_09090</name>
</gene>
<feature type="chain" id="PRO_5026916765" evidence="1">
    <location>
        <begin position="20"/>
        <end position="408"/>
    </location>
</feature>
<evidence type="ECO:0000256" key="1">
    <source>
        <dbReference type="SAM" id="SignalP"/>
    </source>
</evidence>
<protein>
    <submittedName>
        <fullName evidence="2">DUF1615 domain-containing protein</fullName>
    </submittedName>
</protein>
<feature type="signal peptide" evidence="1">
    <location>
        <begin position="1"/>
        <end position="19"/>
    </location>
</feature>
<proteinExistence type="predicted"/>
<organism evidence="2 3">
    <name type="scientific">Deefgea piscis</name>
    <dbReference type="NCBI Taxonomy" id="2739061"/>
    <lineage>
        <taxon>Bacteria</taxon>
        <taxon>Pseudomonadati</taxon>
        <taxon>Pseudomonadota</taxon>
        <taxon>Betaproteobacteria</taxon>
        <taxon>Neisseriales</taxon>
        <taxon>Chitinibacteraceae</taxon>
        <taxon>Deefgea</taxon>
    </lineage>
</organism>
<evidence type="ECO:0000313" key="2">
    <source>
        <dbReference type="EMBL" id="QKJ66843.1"/>
    </source>
</evidence>
<dbReference type="EMBL" id="CP054143">
    <property type="protein sequence ID" value="QKJ66843.1"/>
    <property type="molecule type" value="Genomic_DNA"/>
</dbReference>
<sequence length="408" mass="44831">MNLRSLGALAISMALAACATPSSQQTVAPLPVATPTPLTTPTVRPTPTPTPMPAVVVEPTLSPAPISTAKPLTVQEARALLNQLLPAKMPERAGWSADILDAFTALKLPYTAAYFCAAAATIEQESSWQGDPTVPGLPKIVWRAIGDRAAKYHIPLIAVQTALLKKSPTGQSYKARIDTLRTEREMNALFEDLADEAENLNLPLNMKNPIRTGGPMQVSVEFAQGHVKAWPYPYAMKGSVRSEVFTRRGGTYFGLAILLQYPAPYTDMVYRFADYNAGRYASRNTAFQQLVSKLTGQALEQDGDLLRYSNGAPTGTSSTQTALYRLAKQLAMSNEAILRDLKLEKLSGFGQTELYKKTYALAEKNGQTFPRAALPQIDLKSPKITRKLTTEWFAKRVLWRYETCMARR</sequence>
<dbReference type="KEGG" id="dee:HQN60_09090"/>
<reference evidence="2 3" key="1">
    <citation type="submission" date="2020-05" db="EMBL/GenBank/DDBJ databases">
        <title>Complete genome sequence of Deefgea sp. D17.</title>
        <authorList>
            <person name="Bae J.-W."/>
            <person name="Han J.E."/>
        </authorList>
    </citation>
    <scope>NUCLEOTIDE SEQUENCE [LARGE SCALE GENOMIC DNA]</scope>
    <source>
        <strain evidence="2 3">D17</strain>
    </source>
</reference>
<dbReference type="Proteomes" id="UP000504844">
    <property type="component" value="Chromosome"/>
</dbReference>
<dbReference type="AlphaFoldDB" id="A0A6M8SNR5"/>
<accession>A0A6M8SNR5</accession>
<dbReference type="InterPro" id="IPR011673">
    <property type="entry name" value="DUF1615"/>
</dbReference>
<dbReference type="RefSeq" id="WP_173533346.1">
    <property type="nucleotide sequence ID" value="NZ_CP054143.1"/>
</dbReference>
<dbReference type="PROSITE" id="PS51257">
    <property type="entry name" value="PROKAR_LIPOPROTEIN"/>
    <property type="match status" value="1"/>
</dbReference>
<evidence type="ECO:0000313" key="3">
    <source>
        <dbReference type="Proteomes" id="UP000504844"/>
    </source>
</evidence>